<comment type="caution">
    <text evidence="1">The sequence shown here is derived from an EMBL/GenBank/DDBJ whole genome shotgun (WGS) entry which is preliminary data.</text>
</comment>
<evidence type="ECO:0000313" key="2">
    <source>
        <dbReference type="Proteomes" id="UP001188597"/>
    </source>
</evidence>
<accession>A0AA88XEJ9</accession>
<evidence type="ECO:0000313" key="1">
    <source>
        <dbReference type="EMBL" id="KAK3040915.1"/>
    </source>
</evidence>
<dbReference type="PANTHER" id="PTHR33373:SF1">
    <property type="entry name" value="DUF4050 DOMAIN-CONTAINING PROTEIN"/>
    <property type="match status" value="1"/>
</dbReference>
<dbReference type="PANTHER" id="PTHR33373">
    <property type="entry name" value="OS07G0479600 PROTEIN"/>
    <property type="match status" value="1"/>
</dbReference>
<gene>
    <name evidence="1" type="ORF">RJ639_028789</name>
</gene>
<proteinExistence type="predicted"/>
<dbReference type="EMBL" id="JAVXUP010000045">
    <property type="protein sequence ID" value="KAK3040915.1"/>
    <property type="molecule type" value="Genomic_DNA"/>
</dbReference>
<sequence length="124" mass="13666">MMEKLKDRCRGLFHSRGFLGCCIKPPHIIAVDKPSKGLIAQGQRVNKASLTEDFWSTSTCEMDNSAVQSQRSVSSISTFNQTIDPHSSAGSNPPEFVFSYGIIQGNSGLEIRGLRSVYKLENLD</sequence>
<reference evidence="1" key="1">
    <citation type="submission" date="2022-12" db="EMBL/GenBank/DDBJ databases">
        <title>Draft genome assemblies for two species of Escallonia (Escalloniales).</title>
        <authorList>
            <person name="Chanderbali A."/>
            <person name="Dervinis C."/>
            <person name="Anghel I."/>
            <person name="Soltis D."/>
            <person name="Soltis P."/>
            <person name="Zapata F."/>
        </authorList>
    </citation>
    <scope>NUCLEOTIDE SEQUENCE</scope>
    <source>
        <strain evidence="1">UCBG64.0493</strain>
        <tissue evidence="1">Leaf</tissue>
    </source>
</reference>
<dbReference type="Proteomes" id="UP001188597">
    <property type="component" value="Unassembled WGS sequence"/>
</dbReference>
<protein>
    <submittedName>
        <fullName evidence="1">Uncharacterized protein</fullName>
    </submittedName>
</protein>
<name>A0AA88XEJ9_9ASTE</name>
<dbReference type="AlphaFoldDB" id="A0AA88XEJ9"/>
<organism evidence="1 2">
    <name type="scientific">Escallonia herrerae</name>
    <dbReference type="NCBI Taxonomy" id="1293975"/>
    <lineage>
        <taxon>Eukaryota</taxon>
        <taxon>Viridiplantae</taxon>
        <taxon>Streptophyta</taxon>
        <taxon>Embryophyta</taxon>
        <taxon>Tracheophyta</taxon>
        <taxon>Spermatophyta</taxon>
        <taxon>Magnoliopsida</taxon>
        <taxon>eudicotyledons</taxon>
        <taxon>Gunneridae</taxon>
        <taxon>Pentapetalae</taxon>
        <taxon>asterids</taxon>
        <taxon>campanulids</taxon>
        <taxon>Escalloniales</taxon>
        <taxon>Escalloniaceae</taxon>
        <taxon>Escallonia</taxon>
    </lineage>
</organism>
<keyword evidence="2" id="KW-1185">Reference proteome</keyword>